<sequence>MKKAVAPLPPIDGLAPSCVALIPGPWPTMLAFLEEKFPYLEPGVLATRLQNGEIYDDLGQAIPADSPYQPGSYLWYYRTVRSETRVPFEIEVLYRDDRIIVIDKPHFLSAIPAGRFVKETVLVRLRVLLGQQDIAPVHRLDRETAGVMMLCLDKNSRSAYQQLFESRNVQKTYEAIAPYRADLALPLVHRSRLAHEDGKFFSMSEVPGEPNSETKISLLERRGDWAHYQLEPHTGKKHQLRAHLAALQIPILNDPWYPVVLDDKGDDFSQPLQLLARELKFIDPFSGQERVFTSRRSLQWPAAADMTQA</sequence>
<reference evidence="2" key="1">
    <citation type="submission" date="2024-05" db="EMBL/GenBank/DDBJ databases">
        <authorList>
            <person name="Yang L."/>
            <person name="Pan L."/>
        </authorList>
    </citation>
    <scope>NUCLEOTIDE SEQUENCE</scope>
    <source>
        <strain evidence="2">FCG-7</strain>
    </source>
</reference>
<dbReference type="PANTHER" id="PTHR21600:SF84">
    <property type="entry name" value="PSEUDOURIDINE SYNTHASE RSUA_RLUA-LIKE DOMAIN-CONTAINING PROTEIN"/>
    <property type="match status" value="1"/>
</dbReference>
<dbReference type="InterPro" id="IPR050188">
    <property type="entry name" value="RluA_PseudoU_synthase"/>
</dbReference>
<proteinExistence type="predicted"/>
<organism evidence="2">
    <name type="scientific">Chitinibacter mangrovi</name>
    <dbReference type="NCBI Taxonomy" id="3153927"/>
    <lineage>
        <taxon>Bacteria</taxon>
        <taxon>Pseudomonadati</taxon>
        <taxon>Pseudomonadota</taxon>
        <taxon>Betaproteobacteria</taxon>
        <taxon>Neisseriales</taxon>
        <taxon>Chitinibacteraceae</taxon>
        <taxon>Chitinibacter</taxon>
    </lineage>
</organism>
<dbReference type="PANTHER" id="PTHR21600">
    <property type="entry name" value="MITOCHONDRIAL RNA PSEUDOURIDINE SYNTHASE"/>
    <property type="match status" value="1"/>
</dbReference>
<evidence type="ECO:0000313" key="2">
    <source>
        <dbReference type="EMBL" id="XBM01892.1"/>
    </source>
</evidence>
<dbReference type="InterPro" id="IPR006224">
    <property type="entry name" value="PsdUridine_synth_RluA-like_CS"/>
</dbReference>
<protein>
    <submittedName>
        <fullName evidence="2">Pseudouridine synthase</fullName>
    </submittedName>
</protein>
<dbReference type="InterPro" id="IPR020103">
    <property type="entry name" value="PsdUridine_synth_cat_dom_sf"/>
</dbReference>
<dbReference type="GO" id="GO:0009982">
    <property type="term" value="F:pseudouridine synthase activity"/>
    <property type="evidence" value="ECO:0007669"/>
    <property type="project" value="InterPro"/>
</dbReference>
<dbReference type="GO" id="GO:0000455">
    <property type="term" value="P:enzyme-directed rRNA pseudouridine synthesis"/>
    <property type="evidence" value="ECO:0007669"/>
    <property type="project" value="TreeGrafter"/>
</dbReference>
<name>A0AAU7FBG6_9NEIS</name>
<dbReference type="GO" id="GO:0140098">
    <property type="term" value="F:catalytic activity, acting on RNA"/>
    <property type="evidence" value="ECO:0007669"/>
    <property type="project" value="UniProtKB-ARBA"/>
</dbReference>
<evidence type="ECO:0000259" key="1">
    <source>
        <dbReference type="Pfam" id="PF00849"/>
    </source>
</evidence>
<dbReference type="PROSITE" id="PS01129">
    <property type="entry name" value="PSI_RLU"/>
    <property type="match status" value="1"/>
</dbReference>
<accession>A0AAU7FBG6</accession>
<dbReference type="AlphaFoldDB" id="A0AAU7FBG6"/>
<gene>
    <name evidence="2" type="ORF">ABHF33_06390</name>
</gene>
<dbReference type="InterPro" id="IPR006145">
    <property type="entry name" value="PsdUridine_synth_RsuA/RluA"/>
</dbReference>
<dbReference type="SUPFAM" id="SSF55120">
    <property type="entry name" value="Pseudouridine synthase"/>
    <property type="match status" value="1"/>
</dbReference>
<dbReference type="GO" id="GO:0003723">
    <property type="term" value="F:RNA binding"/>
    <property type="evidence" value="ECO:0007669"/>
    <property type="project" value="InterPro"/>
</dbReference>
<dbReference type="Pfam" id="PF00849">
    <property type="entry name" value="PseudoU_synth_2"/>
    <property type="match status" value="1"/>
</dbReference>
<dbReference type="RefSeq" id="WP_348946129.1">
    <property type="nucleotide sequence ID" value="NZ_CP157355.1"/>
</dbReference>
<dbReference type="KEGG" id="cmav:ABHF33_06390"/>
<feature type="domain" description="Pseudouridine synthase RsuA/RluA-like" evidence="1">
    <location>
        <begin position="99"/>
        <end position="246"/>
    </location>
</feature>
<dbReference type="EMBL" id="CP157355">
    <property type="protein sequence ID" value="XBM01892.1"/>
    <property type="molecule type" value="Genomic_DNA"/>
</dbReference>
<dbReference type="Gene3D" id="3.30.2350.10">
    <property type="entry name" value="Pseudouridine synthase"/>
    <property type="match status" value="1"/>
</dbReference>